<dbReference type="Proteomes" id="UP000094291">
    <property type="component" value="Unassembled WGS sequence"/>
</dbReference>
<comment type="caution">
    <text evidence="2">The sequence shown here is derived from an EMBL/GenBank/DDBJ whole genome shotgun (WGS) entry which is preliminary data.</text>
</comment>
<evidence type="ECO:0000313" key="3">
    <source>
        <dbReference type="Proteomes" id="UP000094291"/>
    </source>
</evidence>
<dbReference type="Pfam" id="PF01890">
    <property type="entry name" value="CbiG_C"/>
    <property type="match status" value="1"/>
</dbReference>
<dbReference type="InterPro" id="IPR036518">
    <property type="entry name" value="CobE/GbiG_C_sf"/>
</dbReference>
<evidence type="ECO:0000259" key="1">
    <source>
        <dbReference type="Pfam" id="PF01890"/>
    </source>
</evidence>
<dbReference type="EMBL" id="MDTQ01000001">
    <property type="protein sequence ID" value="ODC05499.1"/>
    <property type="molecule type" value="Genomic_DNA"/>
</dbReference>
<gene>
    <name evidence="2" type="ORF">BFW38_14750</name>
</gene>
<accession>A0A1E2VES0</accession>
<dbReference type="AlphaFoldDB" id="A0A1E2VES0"/>
<protein>
    <recommendedName>
        <fullName evidence="1">CobE/GbiG C-terminal domain-containing protein</fullName>
    </recommendedName>
</protein>
<evidence type="ECO:0000313" key="2">
    <source>
        <dbReference type="EMBL" id="ODC05499.1"/>
    </source>
</evidence>
<reference evidence="2 3" key="1">
    <citation type="submission" date="2016-08" db="EMBL/GenBank/DDBJ databases">
        <authorList>
            <person name="Seilhamer J.J."/>
        </authorList>
    </citation>
    <scope>NUCLEOTIDE SEQUENCE [LARGE SCALE GENOMIC DNA]</scope>
    <source>
        <strain evidence="2 3">PH27A</strain>
    </source>
</reference>
<keyword evidence="3" id="KW-1185">Reference proteome</keyword>
<sequence>MSFSVVAGFGATASASWEDLADALSGALVAVGLSQEALVAFATCADKYALLQPFAAQWQRPLYAVVVRGVKTPTQSPYSLQAQGTGSVAEAAALSAGGGALLAPRYIASQRRATCALAYWLNAS</sequence>
<dbReference type="STRING" id="197479.BFW38_14750"/>
<dbReference type="SUPFAM" id="SSF159664">
    <property type="entry name" value="CobE/GbiG C-terminal domain-like"/>
    <property type="match status" value="1"/>
</dbReference>
<organism evidence="2 3">
    <name type="scientific">Terasakiispira papahanaumokuakeensis</name>
    <dbReference type="NCBI Taxonomy" id="197479"/>
    <lineage>
        <taxon>Bacteria</taxon>
        <taxon>Pseudomonadati</taxon>
        <taxon>Pseudomonadota</taxon>
        <taxon>Gammaproteobacteria</taxon>
        <taxon>Oceanospirillales</taxon>
        <taxon>Terasakiispira</taxon>
    </lineage>
</organism>
<feature type="domain" description="CobE/GbiG C-terminal" evidence="1">
    <location>
        <begin position="5"/>
        <end position="118"/>
    </location>
</feature>
<dbReference type="Gene3D" id="3.30.420.180">
    <property type="entry name" value="CobE/GbiG C-terminal domain"/>
    <property type="match status" value="1"/>
</dbReference>
<dbReference type="InterPro" id="IPR002750">
    <property type="entry name" value="CobE/GbiG_C"/>
</dbReference>
<dbReference type="GO" id="GO:0009236">
    <property type="term" value="P:cobalamin biosynthetic process"/>
    <property type="evidence" value="ECO:0007669"/>
    <property type="project" value="InterPro"/>
</dbReference>
<proteinExistence type="predicted"/>
<name>A0A1E2VES0_9GAMM</name>